<evidence type="ECO:0000256" key="8">
    <source>
        <dbReference type="HAMAP-Rule" id="MF_01161"/>
    </source>
</evidence>
<evidence type="ECO:0000256" key="7">
    <source>
        <dbReference type="ARBA" id="ARBA00048539"/>
    </source>
</evidence>
<dbReference type="CDD" id="cd01992">
    <property type="entry name" value="TilS_N"/>
    <property type="match status" value="1"/>
</dbReference>
<dbReference type="PANTHER" id="PTHR43033:SF1">
    <property type="entry name" value="TRNA(ILE)-LYSIDINE SYNTHASE-RELATED"/>
    <property type="match status" value="1"/>
</dbReference>
<organism evidence="10 11">
    <name type="scientific">Dyadobacter luteus</name>
    <dbReference type="NCBI Taxonomy" id="2259619"/>
    <lineage>
        <taxon>Bacteria</taxon>
        <taxon>Pseudomonadati</taxon>
        <taxon>Bacteroidota</taxon>
        <taxon>Cytophagia</taxon>
        <taxon>Cytophagales</taxon>
        <taxon>Spirosomataceae</taxon>
        <taxon>Dyadobacter</taxon>
    </lineage>
</organism>
<dbReference type="EMBL" id="QNUL01000026">
    <property type="protein sequence ID" value="REA57690.1"/>
    <property type="molecule type" value="Genomic_DNA"/>
</dbReference>
<dbReference type="GO" id="GO:0005524">
    <property type="term" value="F:ATP binding"/>
    <property type="evidence" value="ECO:0007669"/>
    <property type="project" value="UniProtKB-UniRule"/>
</dbReference>
<feature type="binding site" evidence="8">
    <location>
        <begin position="26"/>
        <end position="31"/>
    </location>
    <ligand>
        <name>ATP</name>
        <dbReference type="ChEBI" id="CHEBI:30616"/>
    </ligand>
</feature>
<dbReference type="PANTHER" id="PTHR43033">
    <property type="entry name" value="TRNA(ILE)-LYSIDINE SYNTHASE-RELATED"/>
    <property type="match status" value="1"/>
</dbReference>
<name>A0A3D8Y5A4_9BACT</name>
<evidence type="ECO:0000256" key="5">
    <source>
        <dbReference type="ARBA" id="ARBA00022741"/>
    </source>
</evidence>
<evidence type="ECO:0000313" key="11">
    <source>
        <dbReference type="Proteomes" id="UP000256373"/>
    </source>
</evidence>
<comment type="catalytic activity">
    <reaction evidence="7 8">
        <text>cytidine(34) in tRNA(Ile2) + L-lysine + ATP = lysidine(34) in tRNA(Ile2) + AMP + diphosphate + H(+)</text>
        <dbReference type="Rhea" id="RHEA:43744"/>
        <dbReference type="Rhea" id="RHEA-COMP:10625"/>
        <dbReference type="Rhea" id="RHEA-COMP:10670"/>
        <dbReference type="ChEBI" id="CHEBI:15378"/>
        <dbReference type="ChEBI" id="CHEBI:30616"/>
        <dbReference type="ChEBI" id="CHEBI:32551"/>
        <dbReference type="ChEBI" id="CHEBI:33019"/>
        <dbReference type="ChEBI" id="CHEBI:82748"/>
        <dbReference type="ChEBI" id="CHEBI:83665"/>
        <dbReference type="ChEBI" id="CHEBI:456215"/>
        <dbReference type="EC" id="6.3.4.19"/>
    </reaction>
</comment>
<dbReference type="AlphaFoldDB" id="A0A3D8Y5A4"/>
<keyword evidence="11" id="KW-1185">Reference proteome</keyword>
<dbReference type="OrthoDB" id="9807403at2"/>
<evidence type="ECO:0000259" key="9">
    <source>
        <dbReference type="SMART" id="SM00977"/>
    </source>
</evidence>
<dbReference type="HAMAP" id="MF_01161">
    <property type="entry name" value="tRNA_Ile_lys_synt"/>
    <property type="match status" value="1"/>
</dbReference>
<dbReference type="InterPro" id="IPR012795">
    <property type="entry name" value="tRNA_Ile_lys_synt_N"/>
</dbReference>
<comment type="domain">
    <text evidence="8">The N-terminal region contains the highly conserved SGGXDS motif, predicted to be a P-loop motif involved in ATP binding.</text>
</comment>
<reference evidence="10 11" key="1">
    <citation type="submission" date="2018-07" db="EMBL/GenBank/DDBJ databases">
        <title>Dyadobacter roseus sp. nov., isolated from rose rhizosphere soil.</title>
        <authorList>
            <person name="Chen L."/>
        </authorList>
    </citation>
    <scope>NUCLEOTIDE SEQUENCE [LARGE SCALE GENOMIC DNA]</scope>
    <source>
        <strain evidence="10 11">RS19</strain>
    </source>
</reference>
<evidence type="ECO:0000256" key="1">
    <source>
        <dbReference type="ARBA" id="ARBA00004496"/>
    </source>
</evidence>
<dbReference type="RefSeq" id="WP_115833377.1">
    <property type="nucleotide sequence ID" value="NZ_QNUL01000026.1"/>
</dbReference>
<keyword evidence="6 8" id="KW-0067">ATP-binding</keyword>
<dbReference type="EC" id="6.3.4.19" evidence="8"/>
<dbReference type="InterPro" id="IPR012796">
    <property type="entry name" value="Lysidine-tRNA-synth_C"/>
</dbReference>
<keyword evidence="3 8" id="KW-0436">Ligase</keyword>
<proteinExistence type="inferred from homology"/>
<evidence type="ECO:0000256" key="6">
    <source>
        <dbReference type="ARBA" id="ARBA00022840"/>
    </source>
</evidence>
<dbReference type="GO" id="GO:0032267">
    <property type="term" value="F:tRNA(Ile)-lysidine synthase activity"/>
    <property type="evidence" value="ECO:0007669"/>
    <property type="project" value="UniProtKB-EC"/>
</dbReference>
<evidence type="ECO:0000313" key="10">
    <source>
        <dbReference type="EMBL" id="REA57690.1"/>
    </source>
</evidence>
<dbReference type="GO" id="GO:0005737">
    <property type="term" value="C:cytoplasm"/>
    <property type="evidence" value="ECO:0007669"/>
    <property type="project" value="UniProtKB-SubCell"/>
</dbReference>
<evidence type="ECO:0000256" key="2">
    <source>
        <dbReference type="ARBA" id="ARBA00022490"/>
    </source>
</evidence>
<dbReference type="Pfam" id="PF01171">
    <property type="entry name" value="ATP_bind_3"/>
    <property type="match status" value="1"/>
</dbReference>
<dbReference type="Gene3D" id="3.40.50.620">
    <property type="entry name" value="HUPs"/>
    <property type="match status" value="1"/>
</dbReference>
<comment type="similarity">
    <text evidence="8">Belongs to the tRNA(Ile)-lysidine synthase family.</text>
</comment>
<keyword evidence="2 8" id="KW-0963">Cytoplasm</keyword>
<dbReference type="GO" id="GO:0006400">
    <property type="term" value="P:tRNA modification"/>
    <property type="evidence" value="ECO:0007669"/>
    <property type="project" value="UniProtKB-UniRule"/>
</dbReference>
<keyword evidence="4 8" id="KW-0819">tRNA processing</keyword>
<comment type="function">
    <text evidence="8">Ligates lysine onto the cytidine present at position 34 of the AUA codon-specific tRNA(Ile) that contains the anticodon CAU, in an ATP-dependent manner. Cytidine is converted to lysidine, thus changing the amino acid specificity of the tRNA from methionine to isoleucine.</text>
</comment>
<dbReference type="SUPFAM" id="SSF56037">
    <property type="entry name" value="PheT/TilS domain"/>
    <property type="match status" value="1"/>
</dbReference>
<evidence type="ECO:0000256" key="3">
    <source>
        <dbReference type="ARBA" id="ARBA00022598"/>
    </source>
</evidence>
<protein>
    <recommendedName>
        <fullName evidence="8">tRNA(Ile)-lysidine synthase</fullName>
        <ecNumber evidence="8">6.3.4.19</ecNumber>
    </recommendedName>
    <alternativeName>
        <fullName evidence="8">tRNA(Ile)-2-lysyl-cytidine synthase</fullName>
    </alternativeName>
    <alternativeName>
        <fullName evidence="8">tRNA(Ile)-lysidine synthetase</fullName>
    </alternativeName>
</protein>
<dbReference type="InterPro" id="IPR011063">
    <property type="entry name" value="TilS/TtcA_N"/>
</dbReference>
<keyword evidence="5 8" id="KW-0547">Nucleotide-binding</keyword>
<sequence>MLASFLTFINQLGVDLNSKPTLLTVSGGVDSVVMADLFHSAGLKAAIAHCNFGLRGEDSDGDELFVKDLASRYQFPFYVRHFETKSYAKQNGVSTQMAARDLRYNWFEEIRKDGFGYIATAHHANDALETVLLNLVRGTGIAGLCGIHPVKGNLLRPMLFADKDQIIAHAHERGLSWREDVSNDSVDYKRNLIRKAVVPVLKQLNPSLEDTFQVTAEKIRAADGLLTAHLTDWKTDFEEKESGELVIPKVKLTGIQDAAYLLWSVIEDLGFSYIQSRQIVSVMDGEPGAFFFSATHQLLIERDALIVRAKSVTEGKIRTYMNGVGEFVSDGARITVTEVNGEIEPGKDRHIIYLKSEALKFPLIARNWEHGDVFCPFGMKGKRKKVSDVLIDAKYSRFEKEKVKVLTDADGQILWLIGIRTDERQRIGEGVQQLFRVEWKENAIRLN</sequence>
<dbReference type="InterPro" id="IPR014729">
    <property type="entry name" value="Rossmann-like_a/b/a_fold"/>
</dbReference>
<comment type="subcellular location">
    <subcellularLocation>
        <location evidence="1 8">Cytoplasm</location>
    </subcellularLocation>
</comment>
<feature type="domain" description="Lysidine-tRNA(Ile) synthetase C-terminal" evidence="9">
    <location>
        <begin position="363"/>
        <end position="439"/>
    </location>
</feature>
<comment type="caution">
    <text evidence="10">The sequence shown here is derived from an EMBL/GenBank/DDBJ whole genome shotgun (WGS) entry which is preliminary data.</text>
</comment>
<dbReference type="SMART" id="SM00977">
    <property type="entry name" value="TilS_C"/>
    <property type="match status" value="1"/>
</dbReference>
<dbReference type="SUPFAM" id="SSF52402">
    <property type="entry name" value="Adenine nucleotide alpha hydrolases-like"/>
    <property type="match status" value="1"/>
</dbReference>
<accession>A0A3D8Y5A4</accession>
<dbReference type="NCBIfam" id="TIGR02432">
    <property type="entry name" value="lysidine_TilS_N"/>
    <property type="match status" value="1"/>
</dbReference>
<dbReference type="Proteomes" id="UP000256373">
    <property type="component" value="Unassembled WGS sequence"/>
</dbReference>
<gene>
    <name evidence="8 10" type="primary">tilS</name>
    <name evidence="10" type="ORF">DSL64_23425</name>
</gene>
<evidence type="ECO:0000256" key="4">
    <source>
        <dbReference type="ARBA" id="ARBA00022694"/>
    </source>
</evidence>
<dbReference type="InterPro" id="IPR012094">
    <property type="entry name" value="tRNA_Ile_lys_synt"/>
</dbReference>